<dbReference type="PANTHER" id="PTHR21599">
    <property type="entry name" value="GLYCERATE KINASE"/>
    <property type="match status" value="1"/>
</dbReference>
<dbReference type="Pfam" id="PF02595">
    <property type="entry name" value="Gly_kinase"/>
    <property type="match status" value="1"/>
</dbReference>
<dbReference type="EMBL" id="CP093217">
    <property type="protein sequence ID" value="UQW81742.1"/>
    <property type="molecule type" value="Genomic_DNA"/>
</dbReference>
<dbReference type="OrthoDB" id="9774290at2"/>
<proteinExistence type="inferred from homology"/>
<dbReference type="Proteomes" id="UP000223828">
    <property type="component" value="Unassembled WGS sequence"/>
</dbReference>
<accession>A0A2C6WGS4</accession>
<dbReference type="PIRSF" id="PIRSF006078">
    <property type="entry name" value="GlxK"/>
    <property type="match status" value="1"/>
</dbReference>
<reference evidence="6" key="4">
    <citation type="submission" date="2022-03" db="EMBL/GenBank/DDBJ databases">
        <title>Complete Genome Sequence of Staphylococcus edaphicus strain CCM 8731.</title>
        <authorList>
            <person name="Rimmer C.O."/>
            <person name="Thomas J.C."/>
        </authorList>
    </citation>
    <scope>NUCLEOTIDE SEQUENCE</scope>
    <source>
        <strain evidence="6">CCM 8731</strain>
    </source>
</reference>
<dbReference type="PANTHER" id="PTHR21599:SF0">
    <property type="entry name" value="GLYCERATE KINASE"/>
    <property type="match status" value="1"/>
</dbReference>
<reference evidence="5" key="1">
    <citation type="journal article" date="2017" name="Appl. Environ. Microbiol.">
        <title>Staphylococcus edaphicus sp. nov., isolated in Antarctica, harbours mecC gene and genomic islands with suspected role in adaptation to extreme environment.</title>
        <authorList>
            <person name="Pantucek R."/>
            <person name="Sedlacek I."/>
            <person name="Indrakova A."/>
            <person name="Vrbovska V."/>
            <person name="Maslanova I."/>
            <person name="Kovarovic V."/>
            <person name="Svec P."/>
            <person name="Kralova S."/>
            <person name="Kristofova L."/>
            <person name="Keklakova J."/>
            <person name="Petras P."/>
            <person name="Doskar J."/>
        </authorList>
    </citation>
    <scope>NUCLEOTIDE SEQUENCE</scope>
    <source>
        <strain evidence="5">CCM 8730</strain>
    </source>
</reference>
<dbReference type="Gene3D" id="3.90.1510.10">
    <property type="entry name" value="Glycerate kinase, domain 2"/>
    <property type="match status" value="1"/>
</dbReference>
<dbReference type="Gene3D" id="3.40.50.10350">
    <property type="entry name" value="Glycerate kinase, domain 1"/>
    <property type="match status" value="1"/>
</dbReference>
<evidence type="ECO:0000256" key="2">
    <source>
        <dbReference type="ARBA" id="ARBA00022679"/>
    </source>
</evidence>
<dbReference type="RefSeq" id="WP_099090007.1">
    <property type="nucleotide sequence ID" value="NZ_CP093217.1"/>
</dbReference>
<reference evidence="7" key="2">
    <citation type="submission" date="2017-10" db="EMBL/GenBank/DDBJ databases">
        <title>Staphylococcus edaphicus sp. nov., isolated in Antarctica, harbouring mecC gene and genomic islands essential in adaptation to extreme environment.</title>
        <authorList>
            <person name="Pantucek R."/>
            <person name="Sedlacek I."/>
            <person name="Indrakova A."/>
            <person name="Vrbovska V."/>
            <person name="Maslanova I."/>
            <person name="Kovarovic V."/>
            <person name="Svec P."/>
            <person name="Kralova S."/>
            <person name="Kristofova L."/>
            <person name="Keklakova J."/>
            <person name="Petras P."/>
            <person name="Doskar J."/>
        </authorList>
    </citation>
    <scope>NUCLEOTIDE SEQUENCE [LARGE SCALE GENOMIC DNA]</scope>
    <source>
        <strain evidence="7">CCM 5085</strain>
    </source>
</reference>
<gene>
    <name evidence="5" type="ORF">BTJ66_05690</name>
    <name evidence="6" type="ORF">MNY58_01105</name>
</gene>
<sequence length="377" mass="40238">MNIILAPDSFKGSMSATEVATYMSQSISDVFPKAEIHTLPVGDGGEGTMEALVNATDGTFTTVNVTGPLGNKVTAQYGVLNDKQTCVIEMAEASGLKHVPNHALNVMQATTFGTGELIKAALDSGYTKFILALGGSATNDAGAGMLQALGAKLLDQYDNEVGFGGTCLQHIRNFDLTHFDARIKHCTFTIATDVQNPLIGNNGASFVFGKQKGATEAQLNALEQNLTHWADLVALEKGIRLHDLPGAGAAGGLGGAFKAFFPSHFEDGIQVVIDYIKLDEYMDNADLVITGEGRIDFQTFYGKTPMGIAKFAHKYKVPVIFIGGSIDVDVDRFNDVGVIGAFSLTNGPMSLEDTITQSESLVKKATKNIVKTFFHKR</sequence>
<evidence type="ECO:0000256" key="3">
    <source>
        <dbReference type="ARBA" id="ARBA00022777"/>
    </source>
</evidence>
<evidence type="ECO:0000313" key="6">
    <source>
        <dbReference type="EMBL" id="UQW81742.1"/>
    </source>
</evidence>
<evidence type="ECO:0000256" key="4">
    <source>
        <dbReference type="PIRNR" id="PIRNR006078"/>
    </source>
</evidence>
<keyword evidence="3 4" id="KW-0418">Kinase</keyword>
<evidence type="ECO:0000313" key="5">
    <source>
        <dbReference type="EMBL" id="PHK49998.1"/>
    </source>
</evidence>
<evidence type="ECO:0000313" key="7">
    <source>
        <dbReference type="Proteomes" id="UP000223828"/>
    </source>
</evidence>
<dbReference type="NCBIfam" id="TIGR00045">
    <property type="entry name" value="glycerate kinase"/>
    <property type="match status" value="1"/>
</dbReference>
<dbReference type="GO" id="GO:0008887">
    <property type="term" value="F:glycerate kinase activity"/>
    <property type="evidence" value="ECO:0007669"/>
    <property type="project" value="UniProtKB-UniRule"/>
</dbReference>
<keyword evidence="2 4" id="KW-0808">Transferase</keyword>
<keyword evidence="8" id="KW-1185">Reference proteome</keyword>
<protein>
    <submittedName>
        <fullName evidence="5">Glycerate kinase</fullName>
    </submittedName>
</protein>
<dbReference type="GO" id="GO:0031388">
    <property type="term" value="P:organic acid phosphorylation"/>
    <property type="evidence" value="ECO:0007669"/>
    <property type="project" value="UniProtKB-UniRule"/>
</dbReference>
<reference evidence="5" key="3">
    <citation type="submission" date="2017-10" db="EMBL/GenBank/DDBJ databases">
        <authorList>
            <person name="Vrbovska V."/>
            <person name="Kovarovic V."/>
            <person name="Indrakova A."/>
        </authorList>
    </citation>
    <scope>NUCLEOTIDE SEQUENCE</scope>
    <source>
        <strain evidence="5">CCM 8730</strain>
    </source>
</reference>
<dbReference type="InterPro" id="IPR004381">
    <property type="entry name" value="Glycerate_kinase"/>
</dbReference>
<comment type="similarity">
    <text evidence="1 4">Belongs to the glycerate kinase type-1 family.</text>
</comment>
<name>A0A2C6WGS4_9STAP</name>
<dbReference type="InterPro" id="IPR018197">
    <property type="entry name" value="Glycerate_kinase_RE-like"/>
</dbReference>
<dbReference type="AlphaFoldDB" id="A0A2C6WGS4"/>
<evidence type="ECO:0000313" key="8">
    <source>
        <dbReference type="Proteomes" id="UP001056588"/>
    </source>
</evidence>
<dbReference type="Proteomes" id="UP001056588">
    <property type="component" value="Chromosome"/>
</dbReference>
<dbReference type="EMBL" id="MRZN01000006">
    <property type="protein sequence ID" value="PHK49998.1"/>
    <property type="molecule type" value="Genomic_DNA"/>
</dbReference>
<organism evidence="5 7">
    <name type="scientific">Staphylococcus edaphicus</name>
    <dbReference type="NCBI Taxonomy" id="1955013"/>
    <lineage>
        <taxon>Bacteria</taxon>
        <taxon>Bacillati</taxon>
        <taxon>Bacillota</taxon>
        <taxon>Bacilli</taxon>
        <taxon>Bacillales</taxon>
        <taxon>Staphylococcaceae</taxon>
        <taxon>Staphylococcus</taxon>
    </lineage>
</organism>
<dbReference type="InterPro" id="IPR036129">
    <property type="entry name" value="Glycerate_kinase_sf"/>
</dbReference>
<evidence type="ECO:0000256" key="1">
    <source>
        <dbReference type="ARBA" id="ARBA00006284"/>
    </source>
</evidence>
<dbReference type="SUPFAM" id="SSF110738">
    <property type="entry name" value="Glycerate kinase I"/>
    <property type="match status" value="1"/>
</dbReference>
<dbReference type="InterPro" id="IPR018193">
    <property type="entry name" value="Glyc_kinase_flavodox-like_fold"/>
</dbReference>